<name>A0ABW1S778_9PROT</name>
<evidence type="ECO:0000313" key="1">
    <source>
        <dbReference type="EMBL" id="MFC6197047.1"/>
    </source>
</evidence>
<dbReference type="EMBL" id="JBHSSW010000003">
    <property type="protein sequence ID" value="MFC6197047.1"/>
    <property type="molecule type" value="Genomic_DNA"/>
</dbReference>
<proteinExistence type="predicted"/>
<dbReference type="Proteomes" id="UP001596303">
    <property type="component" value="Unassembled WGS sequence"/>
</dbReference>
<dbReference type="RefSeq" id="WP_377375310.1">
    <property type="nucleotide sequence ID" value="NZ_JBHSSW010000003.1"/>
</dbReference>
<organism evidence="1 2">
    <name type="scientific">Ponticaulis profundi</name>
    <dbReference type="NCBI Taxonomy" id="2665222"/>
    <lineage>
        <taxon>Bacteria</taxon>
        <taxon>Pseudomonadati</taxon>
        <taxon>Pseudomonadota</taxon>
        <taxon>Alphaproteobacteria</taxon>
        <taxon>Hyphomonadales</taxon>
        <taxon>Hyphomonadaceae</taxon>
        <taxon>Ponticaulis</taxon>
    </lineage>
</organism>
<keyword evidence="2" id="KW-1185">Reference proteome</keyword>
<evidence type="ECO:0000313" key="2">
    <source>
        <dbReference type="Proteomes" id="UP001596303"/>
    </source>
</evidence>
<gene>
    <name evidence="1" type="ORF">ACFQDM_03115</name>
</gene>
<reference evidence="2" key="1">
    <citation type="journal article" date="2019" name="Int. J. Syst. Evol. Microbiol.">
        <title>The Global Catalogue of Microorganisms (GCM) 10K type strain sequencing project: providing services to taxonomists for standard genome sequencing and annotation.</title>
        <authorList>
            <consortium name="The Broad Institute Genomics Platform"/>
            <consortium name="The Broad Institute Genome Sequencing Center for Infectious Disease"/>
            <person name="Wu L."/>
            <person name="Ma J."/>
        </authorList>
    </citation>
    <scope>NUCLEOTIDE SEQUENCE [LARGE SCALE GENOMIC DNA]</scope>
    <source>
        <strain evidence="2">CGMCC-1.15741</strain>
    </source>
</reference>
<evidence type="ECO:0008006" key="3">
    <source>
        <dbReference type="Google" id="ProtNLM"/>
    </source>
</evidence>
<accession>A0ABW1S778</accession>
<protein>
    <recommendedName>
        <fullName evidence="3">DUF4440 domain-containing protein</fullName>
    </recommendedName>
</protein>
<sequence>METVKKRGSGAGKWIAIGVAVLVLLSLGTCVMSFGGLFAASLETQKVNQAFMDRVFEEGLPEIDDPIYRDGAPGWSPRAISQLTYFVHGAGEVLSSEQPSCTAHSDDLNADVVVGRVECVTQHEHPDTTATSNVVWVQEDGEWKVSKFDYRLENRELAAELMKELGLNPSQ</sequence>
<comment type="caution">
    <text evidence="1">The sequence shown here is derived from an EMBL/GenBank/DDBJ whole genome shotgun (WGS) entry which is preliminary data.</text>
</comment>